<comment type="subcellular location">
    <subcellularLocation>
        <location evidence="6">Endoplasmic reticulum membrane</location>
    </subcellularLocation>
    <subcellularLocation>
        <location evidence="2">Microsome membrane</location>
        <topology evidence="2">Single-pass membrane protein</topology>
    </subcellularLocation>
</comment>
<dbReference type="Proteomes" id="UP001208570">
    <property type="component" value="Unassembled WGS sequence"/>
</dbReference>
<comment type="caution">
    <text evidence="10">The sequence shown here is derived from an EMBL/GenBank/DDBJ whole genome shotgun (WGS) entry which is preliminary data.</text>
</comment>
<evidence type="ECO:0000256" key="1">
    <source>
        <dbReference type="ARBA" id="ARBA00000221"/>
    </source>
</evidence>
<evidence type="ECO:0000256" key="2">
    <source>
        <dbReference type="ARBA" id="ARBA00004111"/>
    </source>
</evidence>
<evidence type="ECO:0000256" key="3">
    <source>
        <dbReference type="ARBA" id="ARBA00010088"/>
    </source>
</evidence>
<keyword evidence="11" id="KW-1185">Reference proteome</keyword>
<dbReference type="Pfam" id="PF06441">
    <property type="entry name" value="EHN"/>
    <property type="match status" value="1"/>
</dbReference>
<sequence>MGKFVLFLITLIILMVALLLGGLFFDKASQIPTIKDGWFGRGKKKPVDESVVPFTVNITDDVLKDLQTRLENVRLSEDLENVKFQYGFQVKYMKEVLDYWKNNYSWRESEEILNQFSHFKTNIEGIDVHFIHVKPKRSTGKATRALLLTHGWPGSVFEFYKLLPMLTDPISHGGSEEDAFEVICPSIPGYGFSEAAHQPGMNTLAVGRIFVKLMARLGHESFYLQGGDWGAIISIIIAQAYPDVEGGLESSEYLVLYTKANPFALNDSPVGLAAYIMEKFGAWTNLELHLNSIDGAITEKFTLDELLTNVMIYWTTGSIGSSVRLYKESLAGHEEVEAWESVQVTVPTSLAAFPNDIYLVPRAIAEVRFKNIVQYSMMPRGGHFAALEEPRLLADDLIAFVKIVENK</sequence>
<organism evidence="10 11">
    <name type="scientific">Paralvinella palmiformis</name>
    <dbReference type="NCBI Taxonomy" id="53620"/>
    <lineage>
        <taxon>Eukaryota</taxon>
        <taxon>Metazoa</taxon>
        <taxon>Spiralia</taxon>
        <taxon>Lophotrochozoa</taxon>
        <taxon>Annelida</taxon>
        <taxon>Polychaeta</taxon>
        <taxon>Sedentaria</taxon>
        <taxon>Canalipalpata</taxon>
        <taxon>Terebellida</taxon>
        <taxon>Terebelliformia</taxon>
        <taxon>Alvinellidae</taxon>
        <taxon>Paralvinella</taxon>
    </lineage>
</organism>
<dbReference type="SUPFAM" id="SSF53474">
    <property type="entry name" value="alpha/beta-Hydrolases"/>
    <property type="match status" value="1"/>
</dbReference>
<reference evidence="10" key="1">
    <citation type="journal article" date="2023" name="Mol. Biol. Evol.">
        <title>Third-Generation Sequencing Reveals the Adaptive Role of the Epigenome in Three Deep-Sea Polychaetes.</title>
        <authorList>
            <person name="Perez M."/>
            <person name="Aroh O."/>
            <person name="Sun Y."/>
            <person name="Lan Y."/>
            <person name="Juniper S.K."/>
            <person name="Young C.R."/>
            <person name="Angers B."/>
            <person name="Qian P.Y."/>
        </authorList>
    </citation>
    <scope>NUCLEOTIDE SEQUENCE</scope>
    <source>
        <strain evidence="10">P08H-3</strain>
    </source>
</reference>
<evidence type="ECO:0000256" key="8">
    <source>
        <dbReference type="SAM" id="Phobius"/>
    </source>
</evidence>
<proteinExistence type="inferred from homology"/>
<keyword evidence="4 6" id="KW-0058">Aromatic hydrocarbons catabolism</keyword>
<dbReference type="InterPro" id="IPR029058">
    <property type="entry name" value="AB_hydrolase_fold"/>
</dbReference>
<dbReference type="PIRSF" id="PIRSF001112">
    <property type="entry name" value="Epoxide_hydrolase"/>
    <property type="match status" value="1"/>
</dbReference>
<feature type="domain" description="Epoxide hydrolase N-terminal" evidence="9">
    <location>
        <begin position="52"/>
        <end position="159"/>
    </location>
</feature>
<accession>A0AAD9JH90</accession>
<dbReference type="PRINTS" id="PR00412">
    <property type="entry name" value="EPOXHYDRLASE"/>
</dbReference>
<dbReference type="GO" id="GO:0097176">
    <property type="term" value="P:epoxide metabolic process"/>
    <property type="evidence" value="ECO:0007669"/>
    <property type="project" value="TreeGrafter"/>
</dbReference>
<dbReference type="AlphaFoldDB" id="A0AAD9JH90"/>
<dbReference type="GO" id="GO:0033961">
    <property type="term" value="F:cis-stilbene-oxide hydrolase activity"/>
    <property type="evidence" value="ECO:0007669"/>
    <property type="project" value="UniProtKB-UniRule"/>
</dbReference>
<keyword evidence="8" id="KW-0812">Transmembrane</keyword>
<dbReference type="Gene3D" id="3.40.50.1820">
    <property type="entry name" value="alpha/beta hydrolase"/>
    <property type="match status" value="2"/>
</dbReference>
<gene>
    <name evidence="10" type="ORF">LSH36_324g01051</name>
</gene>
<comment type="similarity">
    <text evidence="3 6">Belongs to the peptidase S33 family.</text>
</comment>
<evidence type="ECO:0000256" key="6">
    <source>
        <dbReference type="PIRNR" id="PIRNR001112"/>
    </source>
</evidence>
<evidence type="ECO:0000256" key="5">
    <source>
        <dbReference type="ARBA" id="ARBA00022801"/>
    </source>
</evidence>
<keyword evidence="6 8" id="KW-0472">Membrane</keyword>
<evidence type="ECO:0000313" key="10">
    <source>
        <dbReference type="EMBL" id="KAK2152623.1"/>
    </source>
</evidence>
<keyword evidence="5 6" id="KW-0378">Hydrolase</keyword>
<evidence type="ECO:0000256" key="7">
    <source>
        <dbReference type="PIRSR" id="PIRSR001112-1"/>
    </source>
</evidence>
<evidence type="ECO:0000256" key="4">
    <source>
        <dbReference type="ARBA" id="ARBA00022797"/>
    </source>
</evidence>
<feature type="active site" description="Proton donor" evidence="7">
    <location>
        <position position="326"/>
    </location>
</feature>
<feature type="active site" description="Proton acceptor" evidence="7">
    <location>
        <position position="383"/>
    </location>
</feature>
<keyword evidence="6" id="KW-0256">Endoplasmic reticulum</keyword>
<dbReference type="InterPro" id="IPR010497">
    <property type="entry name" value="Epoxide_hydro_N"/>
</dbReference>
<protein>
    <recommendedName>
        <fullName evidence="6">Epoxide hydrolase</fullName>
        <ecNumber evidence="6">3.3.2.9</ecNumber>
    </recommendedName>
</protein>
<dbReference type="GO" id="GO:0005789">
    <property type="term" value="C:endoplasmic reticulum membrane"/>
    <property type="evidence" value="ECO:0007669"/>
    <property type="project" value="UniProtKB-SubCell"/>
</dbReference>
<dbReference type="EC" id="3.3.2.9" evidence="6"/>
<feature type="active site" description="Nucleophile" evidence="7">
    <location>
        <position position="228"/>
    </location>
</feature>
<evidence type="ECO:0000313" key="11">
    <source>
        <dbReference type="Proteomes" id="UP001208570"/>
    </source>
</evidence>
<evidence type="ECO:0000259" key="9">
    <source>
        <dbReference type="Pfam" id="PF06441"/>
    </source>
</evidence>
<name>A0AAD9JH90_9ANNE</name>
<dbReference type="InterPro" id="IPR000639">
    <property type="entry name" value="Epox_hydrolase-like"/>
</dbReference>
<comment type="catalytic activity">
    <reaction evidence="1 6">
        <text>1-(4-methoxyphenyl)-N-methyl-N-[(3-methyloxetan-3-yl)methyl]methanamine + H2O = 2-{[(4-methoxybenzyl)(methyl)amino]methyl}-2-methylpropane-1,3-diol</text>
        <dbReference type="Rhea" id="RHEA:55764"/>
        <dbReference type="ChEBI" id="CHEBI:15377"/>
        <dbReference type="ChEBI" id="CHEBI:139161"/>
        <dbReference type="ChEBI" id="CHEBI:139164"/>
        <dbReference type="EC" id="3.3.2.9"/>
    </reaction>
</comment>
<dbReference type="PANTHER" id="PTHR21661:SF35">
    <property type="entry name" value="EPOXIDE HYDROLASE"/>
    <property type="match status" value="1"/>
</dbReference>
<dbReference type="EMBL" id="JAODUP010000323">
    <property type="protein sequence ID" value="KAK2152623.1"/>
    <property type="molecule type" value="Genomic_DNA"/>
</dbReference>
<keyword evidence="8" id="KW-1133">Transmembrane helix</keyword>
<comment type="catalytic activity">
    <reaction evidence="6">
        <text>cis-stilbene oxide + H2O = (1R,2R)-hydrobenzoin</text>
        <dbReference type="Rhea" id="RHEA:23900"/>
        <dbReference type="ChEBI" id="CHEBI:15377"/>
        <dbReference type="ChEBI" id="CHEBI:50004"/>
        <dbReference type="ChEBI" id="CHEBI:50014"/>
        <dbReference type="EC" id="3.3.2.9"/>
    </reaction>
</comment>
<feature type="transmembrane region" description="Helical" evidence="8">
    <location>
        <begin position="6"/>
        <end position="25"/>
    </location>
</feature>
<dbReference type="InterPro" id="IPR016292">
    <property type="entry name" value="Epoxide_hydrolase"/>
</dbReference>
<dbReference type="PANTHER" id="PTHR21661">
    <property type="entry name" value="EPOXIDE HYDROLASE 1-RELATED"/>
    <property type="match status" value="1"/>
</dbReference>